<organism evidence="1 2">
    <name type="scientific">Rhododendron molle</name>
    <name type="common">Chinese azalea</name>
    <name type="synonym">Azalea mollis</name>
    <dbReference type="NCBI Taxonomy" id="49168"/>
    <lineage>
        <taxon>Eukaryota</taxon>
        <taxon>Viridiplantae</taxon>
        <taxon>Streptophyta</taxon>
        <taxon>Embryophyta</taxon>
        <taxon>Tracheophyta</taxon>
        <taxon>Spermatophyta</taxon>
        <taxon>Magnoliopsida</taxon>
        <taxon>eudicotyledons</taxon>
        <taxon>Gunneridae</taxon>
        <taxon>Pentapetalae</taxon>
        <taxon>asterids</taxon>
        <taxon>Ericales</taxon>
        <taxon>Ericaceae</taxon>
        <taxon>Ericoideae</taxon>
        <taxon>Rhodoreae</taxon>
        <taxon>Rhododendron</taxon>
    </lineage>
</organism>
<reference evidence="1" key="1">
    <citation type="submission" date="2022-02" db="EMBL/GenBank/DDBJ databases">
        <title>Plant Genome Project.</title>
        <authorList>
            <person name="Zhang R.-G."/>
        </authorList>
    </citation>
    <scope>NUCLEOTIDE SEQUENCE</scope>
    <source>
        <strain evidence="1">AT1</strain>
    </source>
</reference>
<accession>A0ACC0MSL0</accession>
<keyword evidence="2" id="KW-1185">Reference proteome</keyword>
<comment type="caution">
    <text evidence="1">The sequence shown here is derived from an EMBL/GenBank/DDBJ whole genome shotgun (WGS) entry which is preliminary data.</text>
</comment>
<dbReference type="EMBL" id="CM046395">
    <property type="protein sequence ID" value="KAI8543965.1"/>
    <property type="molecule type" value="Genomic_DNA"/>
</dbReference>
<dbReference type="Proteomes" id="UP001062846">
    <property type="component" value="Chromosome 8"/>
</dbReference>
<name>A0ACC0MSL0_RHOML</name>
<evidence type="ECO:0000313" key="1">
    <source>
        <dbReference type="EMBL" id="KAI8543965.1"/>
    </source>
</evidence>
<protein>
    <submittedName>
        <fullName evidence="1">Uncharacterized protein</fullName>
    </submittedName>
</protein>
<sequence length="168" mass="18765">MLRRAVAVWLAFRKRGIGDLEFYSSNVVELRLQGGMRVYICDHDTAPPDDQLIKTNQTNILIRSLMLKKQKGDSSSKDIKGASPSEASRKRPAERALDGRASTKRGATNNQAGSRQEGSRSRVPEKDFQSLTVERLRALLKEKGLSRNGKKASRQNAYSHRLELLGTV</sequence>
<proteinExistence type="predicted"/>
<evidence type="ECO:0000313" key="2">
    <source>
        <dbReference type="Proteomes" id="UP001062846"/>
    </source>
</evidence>
<gene>
    <name evidence="1" type="ORF">RHMOL_Rhmol08G0258300</name>
</gene>